<dbReference type="PROSITE" id="PS51186">
    <property type="entry name" value="GNAT"/>
    <property type="match status" value="1"/>
</dbReference>
<accession>A0A5B8RDV3</accession>
<dbReference type="Gene3D" id="3.40.630.30">
    <property type="match status" value="1"/>
</dbReference>
<keyword evidence="2" id="KW-0012">Acyltransferase</keyword>
<dbReference type="PANTHER" id="PTHR43877">
    <property type="entry name" value="AMINOALKYLPHOSPHONATE N-ACETYLTRANSFERASE-RELATED-RELATED"/>
    <property type="match status" value="1"/>
</dbReference>
<organism evidence="4">
    <name type="scientific">uncultured organism</name>
    <dbReference type="NCBI Taxonomy" id="155900"/>
    <lineage>
        <taxon>unclassified sequences</taxon>
        <taxon>environmental samples</taxon>
    </lineage>
</organism>
<dbReference type="SUPFAM" id="SSF55729">
    <property type="entry name" value="Acyl-CoA N-acyltransferases (Nat)"/>
    <property type="match status" value="1"/>
</dbReference>
<dbReference type="Pfam" id="PF00583">
    <property type="entry name" value="Acetyltransf_1"/>
    <property type="match status" value="1"/>
</dbReference>
<evidence type="ECO:0000259" key="3">
    <source>
        <dbReference type="PROSITE" id="PS51186"/>
    </source>
</evidence>
<keyword evidence="1" id="KW-0808">Transferase</keyword>
<dbReference type="GO" id="GO:0016747">
    <property type="term" value="F:acyltransferase activity, transferring groups other than amino-acyl groups"/>
    <property type="evidence" value="ECO:0007669"/>
    <property type="project" value="InterPro"/>
</dbReference>
<reference evidence="4" key="1">
    <citation type="submission" date="2019-06" db="EMBL/GenBank/DDBJ databases">
        <authorList>
            <person name="Murdoch R.W."/>
            <person name="Fathepure B."/>
        </authorList>
    </citation>
    <scope>NUCLEOTIDE SEQUENCE</scope>
</reference>
<gene>
    <name evidence="4" type="ORF">KBTEX_03117</name>
</gene>
<sequence length="153" mass="17435">MEEYRFRLAREDDLSSLVGMLADDDLGRTRESPGSPLDGGYRAAFESIQVDPNNELVVCESGDELLGMLQITYIPYLTYVGSWRALIEGVRVSASHRGQGIGRRLFEWAIDRAREKGCVIVQLTSDKKRPDAIRFYERLGFRASHEGMKLWFD</sequence>
<name>A0A5B8RDV3_9ZZZZ</name>
<proteinExistence type="predicted"/>
<dbReference type="InterPro" id="IPR000182">
    <property type="entry name" value="GNAT_dom"/>
</dbReference>
<dbReference type="CDD" id="cd04301">
    <property type="entry name" value="NAT_SF"/>
    <property type="match status" value="1"/>
</dbReference>
<dbReference type="EMBL" id="MN079170">
    <property type="protein sequence ID" value="QEA06776.1"/>
    <property type="molecule type" value="Genomic_DNA"/>
</dbReference>
<evidence type="ECO:0000256" key="1">
    <source>
        <dbReference type="ARBA" id="ARBA00022679"/>
    </source>
</evidence>
<protein>
    <recommendedName>
        <fullName evidence="3">N-acetyltransferase domain-containing protein</fullName>
    </recommendedName>
</protein>
<evidence type="ECO:0000256" key="2">
    <source>
        <dbReference type="ARBA" id="ARBA00023315"/>
    </source>
</evidence>
<evidence type="ECO:0000313" key="4">
    <source>
        <dbReference type="EMBL" id="QEA06776.1"/>
    </source>
</evidence>
<dbReference type="InterPro" id="IPR016181">
    <property type="entry name" value="Acyl_CoA_acyltransferase"/>
</dbReference>
<feature type="domain" description="N-acetyltransferase" evidence="3">
    <location>
        <begin position="4"/>
        <end position="153"/>
    </location>
</feature>
<dbReference type="InterPro" id="IPR050832">
    <property type="entry name" value="Bact_Acetyltransf"/>
</dbReference>
<dbReference type="AlphaFoldDB" id="A0A5B8RDV3"/>